<keyword evidence="1 6" id="KW-0645">Protease</keyword>
<dbReference type="Pfam" id="PF01435">
    <property type="entry name" value="Peptidase_M48"/>
    <property type="match status" value="1"/>
</dbReference>
<comment type="similarity">
    <text evidence="6">Belongs to the peptidase M48 family.</text>
</comment>
<organism evidence="8 9">
    <name type="scientific">Tothia fuscella</name>
    <dbReference type="NCBI Taxonomy" id="1048955"/>
    <lineage>
        <taxon>Eukaryota</taxon>
        <taxon>Fungi</taxon>
        <taxon>Dikarya</taxon>
        <taxon>Ascomycota</taxon>
        <taxon>Pezizomycotina</taxon>
        <taxon>Dothideomycetes</taxon>
        <taxon>Pleosporomycetidae</taxon>
        <taxon>Venturiales</taxon>
        <taxon>Cylindrosympodiaceae</taxon>
        <taxon>Tothia</taxon>
    </lineage>
</organism>
<dbReference type="InterPro" id="IPR001915">
    <property type="entry name" value="Peptidase_M48"/>
</dbReference>
<name>A0A9P4NQK7_9PEZI</name>
<reference evidence="8" key="1">
    <citation type="journal article" date="2020" name="Stud. Mycol.">
        <title>101 Dothideomycetes genomes: a test case for predicting lifestyles and emergence of pathogens.</title>
        <authorList>
            <person name="Haridas S."/>
            <person name="Albert R."/>
            <person name="Binder M."/>
            <person name="Bloem J."/>
            <person name="Labutti K."/>
            <person name="Salamov A."/>
            <person name="Andreopoulos B."/>
            <person name="Baker S."/>
            <person name="Barry K."/>
            <person name="Bills G."/>
            <person name="Bluhm B."/>
            <person name="Cannon C."/>
            <person name="Castanera R."/>
            <person name="Culley D."/>
            <person name="Daum C."/>
            <person name="Ezra D."/>
            <person name="Gonzalez J."/>
            <person name="Henrissat B."/>
            <person name="Kuo A."/>
            <person name="Liang C."/>
            <person name="Lipzen A."/>
            <person name="Lutzoni F."/>
            <person name="Magnuson J."/>
            <person name="Mondo S."/>
            <person name="Nolan M."/>
            <person name="Ohm R."/>
            <person name="Pangilinan J."/>
            <person name="Park H.-J."/>
            <person name="Ramirez L."/>
            <person name="Alfaro M."/>
            <person name="Sun H."/>
            <person name="Tritt A."/>
            <person name="Yoshinaga Y."/>
            <person name="Zwiers L.-H."/>
            <person name="Turgeon B."/>
            <person name="Goodwin S."/>
            <person name="Spatafora J."/>
            <person name="Crous P."/>
            <person name="Grigoriev I."/>
        </authorList>
    </citation>
    <scope>NUCLEOTIDE SEQUENCE</scope>
    <source>
        <strain evidence="8">CBS 130266</strain>
    </source>
</reference>
<evidence type="ECO:0000256" key="6">
    <source>
        <dbReference type="RuleBase" id="RU003983"/>
    </source>
</evidence>
<feature type="domain" description="Peptidase M48" evidence="7">
    <location>
        <begin position="13"/>
        <end position="98"/>
    </location>
</feature>
<evidence type="ECO:0000313" key="9">
    <source>
        <dbReference type="Proteomes" id="UP000800235"/>
    </source>
</evidence>
<keyword evidence="5 6" id="KW-0482">Metalloprotease</keyword>
<keyword evidence="2" id="KW-0479">Metal-binding</keyword>
<dbReference type="GO" id="GO:0004222">
    <property type="term" value="F:metalloendopeptidase activity"/>
    <property type="evidence" value="ECO:0007669"/>
    <property type="project" value="InterPro"/>
</dbReference>
<dbReference type="GO" id="GO:0051603">
    <property type="term" value="P:proteolysis involved in protein catabolic process"/>
    <property type="evidence" value="ECO:0007669"/>
    <property type="project" value="TreeGrafter"/>
</dbReference>
<dbReference type="AlphaFoldDB" id="A0A9P4NQK7"/>
<dbReference type="PANTHER" id="PTHR22726:SF1">
    <property type="entry name" value="METALLOENDOPEPTIDASE OMA1, MITOCHONDRIAL"/>
    <property type="match status" value="1"/>
</dbReference>
<gene>
    <name evidence="8" type="ORF">EJ08DRAFT_698196</name>
</gene>
<comment type="cofactor">
    <cofactor evidence="6">
        <name>Zn(2+)</name>
        <dbReference type="ChEBI" id="CHEBI:29105"/>
    </cofactor>
    <text evidence="6">Binds 1 zinc ion per subunit.</text>
</comment>
<evidence type="ECO:0000313" key="8">
    <source>
        <dbReference type="EMBL" id="KAF2429476.1"/>
    </source>
</evidence>
<keyword evidence="9" id="KW-1185">Reference proteome</keyword>
<sequence length="134" mass="15501">MFFGSFFFGDAILRAASQLHLAQLQQMQEYEADAMGLILMTDAGFDPYTSLLIFSKIEVQENEETARMTAMHGDRVHAIPEAIRTHPLTSKRIEAMERQIPIVRALISGRHYLVQIDPEFQRRWDNFKAWRATT</sequence>
<evidence type="ECO:0000256" key="3">
    <source>
        <dbReference type="ARBA" id="ARBA00022801"/>
    </source>
</evidence>
<comment type="caution">
    <text evidence="8">The sequence shown here is derived from an EMBL/GenBank/DDBJ whole genome shotgun (WGS) entry which is preliminary data.</text>
</comment>
<dbReference type="GO" id="GO:0046872">
    <property type="term" value="F:metal ion binding"/>
    <property type="evidence" value="ECO:0007669"/>
    <property type="project" value="UniProtKB-KW"/>
</dbReference>
<keyword evidence="4 6" id="KW-0862">Zinc</keyword>
<dbReference type="InterPro" id="IPR051156">
    <property type="entry name" value="Mito/Outer_Membr_Metalloprot"/>
</dbReference>
<dbReference type="EMBL" id="MU007046">
    <property type="protein sequence ID" value="KAF2429476.1"/>
    <property type="molecule type" value="Genomic_DNA"/>
</dbReference>
<accession>A0A9P4NQK7</accession>
<keyword evidence="3 6" id="KW-0378">Hydrolase</keyword>
<proteinExistence type="inferred from homology"/>
<evidence type="ECO:0000256" key="5">
    <source>
        <dbReference type="ARBA" id="ARBA00023049"/>
    </source>
</evidence>
<dbReference type="OrthoDB" id="7464992at2759"/>
<evidence type="ECO:0000259" key="7">
    <source>
        <dbReference type="Pfam" id="PF01435"/>
    </source>
</evidence>
<protein>
    <recommendedName>
        <fullName evidence="7">Peptidase M48 domain-containing protein</fullName>
    </recommendedName>
</protein>
<evidence type="ECO:0000256" key="2">
    <source>
        <dbReference type="ARBA" id="ARBA00022723"/>
    </source>
</evidence>
<dbReference type="GO" id="GO:0016020">
    <property type="term" value="C:membrane"/>
    <property type="evidence" value="ECO:0007669"/>
    <property type="project" value="TreeGrafter"/>
</dbReference>
<dbReference type="PANTHER" id="PTHR22726">
    <property type="entry name" value="METALLOENDOPEPTIDASE OMA1"/>
    <property type="match status" value="1"/>
</dbReference>
<evidence type="ECO:0000256" key="1">
    <source>
        <dbReference type="ARBA" id="ARBA00022670"/>
    </source>
</evidence>
<evidence type="ECO:0000256" key="4">
    <source>
        <dbReference type="ARBA" id="ARBA00022833"/>
    </source>
</evidence>
<dbReference type="Proteomes" id="UP000800235">
    <property type="component" value="Unassembled WGS sequence"/>
</dbReference>